<name>A0ABQ9HXA2_9NEOP</name>
<dbReference type="Proteomes" id="UP001159363">
    <property type="component" value="Chromosome 3"/>
</dbReference>
<feature type="compositionally biased region" description="Polar residues" evidence="1">
    <location>
        <begin position="315"/>
        <end position="324"/>
    </location>
</feature>
<evidence type="ECO:0000313" key="3">
    <source>
        <dbReference type="Proteomes" id="UP001159363"/>
    </source>
</evidence>
<organism evidence="2 3">
    <name type="scientific">Dryococelus australis</name>
    <dbReference type="NCBI Taxonomy" id="614101"/>
    <lineage>
        <taxon>Eukaryota</taxon>
        <taxon>Metazoa</taxon>
        <taxon>Ecdysozoa</taxon>
        <taxon>Arthropoda</taxon>
        <taxon>Hexapoda</taxon>
        <taxon>Insecta</taxon>
        <taxon>Pterygota</taxon>
        <taxon>Neoptera</taxon>
        <taxon>Polyneoptera</taxon>
        <taxon>Phasmatodea</taxon>
        <taxon>Verophasmatodea</taxon>
        <taxon>Anareolatae</taxon>
        <taxon>Phasmatidae</taxon>
        <taxon>Eurycanthinae</taxon>
        <taxon>Dryococelus</taxon>
    </lineage>
</organism>
<evidence type="ECO:0000313" key="2">
    <source>
        <dbReference type="EMBL" id="KAJ8889007.1"/>
    </source>
</evidence>
<proteinExistence type="predicted"/>
<reference evidence="2 3" key="1">
    <citation type="submission" date="2023-02" db="EMBL/GenBank/DDBJ databases">
        <title>LHISI_Scaffold_Assembly.</title>
        <authorList>
            <person name="Stuart O.P."/>
            <person name="Cleave R."/>
            <person name="Magrath M.J.L."/>
            <person name="Mikheyev A.S."/>
        </authorList>
    </citation>
    <scope>NUCLEOTIDE SEQUENCE [LARGE SCALE GENOMIC DNA]</scope>
    <source>
        <strain evidence="2">Daus_M_001</strain>
        <tissue evidence="2">Leg muscle</tissue>
    </source>
</reference>
<comment type="caution">
    <text evidence="2">The sequence shown here is derived from an EMBL/GenBank/DDBJ whole genome shotgun (WGS) entry which is preliminary data.</text>
</comment>
<evidence type="ECO:0000256" key="1">
    <source>
        <dbReference type="SAM" id="MobiDB-lite"/>
    </source>
</evidence>
<protein>
    <submittedName>
        <fullName evidence="2">Uncharacterized protein</fullName>
    </submittedName>
</protein>
<gene>
    <name evidence="2" type="ORF">PR048_008501</name>
</gene>
<keyword evidence="3" id="KW-1185">Reference proteome</keyword>
<feature type="region of interest" description="Disordered" evidence="1">
    <location>
        <begin position="302"/>
        <end position="329"/>
    </location>
</feature>
<dbReference type="EMBL" id="JARBHB010000003">
    <property type="protein sequence ID" value="KAJ8889007.1"/>
    <property type="molecule type" value="Genomic_DNA"/>
</dbReference>
<accession>A0ABQ9HXA2</accession>
<sequence>MIRLQFLEAVAKIRRGNVGRLGRLTFAAPGVCLTSSTPHVRWADLLVCKYGRRGAGAAHENMTAFPSLVRHLDHLAPIASCRYARYGSIGVTHLDPPPTPDPLAAFGDLARVTTPPLPAGEADEIKVCARIFGNKDLGATRQLEKFLGEGQRPCKYCSGLRFGSLFVEAIWLSAGAKLYAARRRREIARRRRTRCSWSEWTRERADSTDGVGTLVASGAILLECGAGVRAISGDRGRIVVRLLVFHQDEPGSIPGGVTPEFSHVGIVLDDSAGQRVFSRSSRLPHPFIPALLHTHLASHSPAHKTLSVSKKTRRPTASSSTIPTCENPVTRPGIEPGSPWWESEEIVAPYRLHRSEQFGAKFLHPLRCRWREPCENRTQTQSVLSAVVKSGIVLNRVGLQEPRQQIAILMFRMFTHKFTLC</sequence>